<dbReference type="EMBL" id="NIRI02000010">
    <property type="protein sequence ID" value="KAG5453697.1"/>
    <property type="molecule type" value="Genomic_DNA"/>
</dbReference>
<gene>
    <name evidence="1" type="ORF">CSKR_114042</name>
</gene>
<name>A0A419PSX1_CLOSI</name>
<sequence>MDTSDGLKAKPVLLHAPTFVKFFCPTMRTCHIQFQVHRCPEQSIWLTETRELRLLDESQEQRNRSWAVEEFSATFQITGMYLIDIARWLIFHHSVGYTQRVAE</sequence>
<dbReference type="Proteomes" id="UP000286415">
    <property type="component" value="Unassembled WGS sequence"/>
</dbReference>
<keyword evidence="2" id="KW-1185">Reference proteome</keyword>
<evidence type="ECO:0000313" key="1">
    <source>
        <dbReference type="EMBL" id="KAG5453697.1"/>
    </source>
</evidence>
<accession>A0A419PSX1</accession>
<organism evidence="1 2">
    <name type="scientific">Clonorchis sinensis</name>
    <name type="common">Chinese liver fluke</name>
    <dbReference type="NCBI Taxonomy" id="79923"/>
    <lineage>
        <taxon>Eukaryota</taxon>
        <taxon>Metazoa</taxon>
        <taxon>Spiralia</taxon>
        <taxon>Lophotrochozoa</taxon>
        <taxon>Platyhelminthes</taxon>
        <taxon>Trematoda</taxon>
        <taxon>Digenea</taxon>
        <taxon>Opisthorchiida</taxon>
        <taxon>Opisthorchiata</taxon>
        <taxon>Opisthorchiidae</taxon>
        <taxon>Clonorchis</taxon>
    </lineage>
</organism>
<proteinExistence type="predicted"/>
<evidence type="ECO:0000313" key="2">
    <source>
        <dbReference type="Proteomes" id="UP000286415"/>
    </source>
</evidence>
<reference evidence="1 2" key="2">
    <citation type="journal article" date="2021" name="Genomics">
        <title>High-quality reference genome for Clonorchis sinensis.</title>
        <authorList>
            <person name="Young N.D."/>
            <person name="Stroehlein A.J."/>
            <person name="Kinkar L."/>
            <person name="Wang T."/>
            <person name="Sohn W.M."/>
            <person name="Chang B.C.H."/>
            <person name="Kaur P."/>
            <person name="Weisz D."/>
            <person name="Dudchenko O."/>
            <person name="Aiden E.L."/>
            <person name="Korhonen P.K."/>
            <person name="Gasser R.B."/>
        </authorList>
    </citation>
    <scope>NUCLEOTIDE SEQUENCE [LARGE SCALE GENOMIC DNA]</scope>
    <source>
        <strain evidence="1">Cs-k2</strain>
    </source>
</reference>
<reference evidence="1 2" key="1">
    <citation type="journal article" date="2018" name="Biotechnol. Adv.">
        <title>Improved genomic resources and new bioinformatic workflow for the carcinogenic parasite Clonorchis sinensis: Biotechnological implications.</title>
        <authorList>
            <person name="Wang D."/>
            <person name="Korhonen P.K."/>
            <person name="Gasser R.B."/>
            <person name="Young N.D."/>
        </authorList>
    </citation>
    <scope>NUCLEOTIDE SEQUENCE [LARGE SCALE GENOMIC DNA]</scope>
    <source>
        <strain evidence="1">Cs-k2</strain>
    </source>
</reference>
<dbReference type="AlphaFoldDB" id="A0A419PSX1"/>
<comment type="caution">
    <text evidence="1">The sequence shown here is derived from an EMBL/GenBank/DDBJ whole genome shotgun (WGS) entry which is preliminary data.</text>
</comment>
<dbReference type="InParanoid" id="A0A419PSX1"/>
<protein>
    <submittedName>
        <fullName evidence="1">Uncharacterized protein</fullName>
    </submittedName>
</protein>